<organism evidence="13 14">
    <name type="scientific">Glaciecola petra</name>
    <dbReference type="NCBI Taxonomy" id="3075602"/>
    <lineage>
        <taxon>Bacteria</taxon>
        <taxon>Pseudomonadati</taxon>
        <taxon>Pseudomonadota</taxon>
        <taxon>Gammaproteobacteria</taxon>
        <taxon>Alteromonadales</taxon>
        <taxon>Alteromonadaceae</taxon>
        <taxon>Glaciecola</taxon>
    </lineage>
</organism>
<dbReference type="InterPro" id="IPR007235">
    <property type="entry name" value="Glyco_trans_28_C"/>
</dbReference>
<evidence type="ECO:0000259" key="12">
    <source>
        <dbReference type="Pfam" id="PF04101"/>
    </source>
</evidence>
<evidence type="ECO:0000256" key="10">
    <source>
        <dbReference type="HAMAP-Rule" id="MF_00033"/>
    </source>
</evidence>
<dbReference type="HAMAP" id="MF_00033">
    <property type="entry name" value="MurG"/>
    <property type="match status" value="1"/>
</dbReference>
<evidence type="ECO:0000256" key="2">
    <source>
        <dbReference type="ARBA" id="ARBA00022618"/>
    </source>
</evidence>
<dbReference type="Pfam" id="PF03033">
    <property type="entry name" value="Glyco_transf_28"/>
    <property type="match status" value="1"/>
</dbReference>
<dbReference type="EMBL" id="JAVRHX010000001">
    <property type="protein sequence ID" value="MDT0593499.1"/>
    <property type="molecule type" value="Genomic_DNA"/>
</dbReference>
<evidence type="ECO:0000256" key="6">
    <source>
        <dbReference type="ARBA" id="ARBA00022984"/>
    </source>
</evidence>
<keyword evidence="1 10" id="KW-1003">Cell membrane</keyword>
<feature type="binding site" evidence="10">
    <location>
        <position position="202"/>
    </location>
    <ligand>
        <name>UDP-N-acetyl-alpha-D-glucosamine</name>
        <dbReference type="ChEBI" id="CHEBI:57705"/>
    </ligand>
</feature>
<evidence type="ECO:0000256" key="4">
    <source>
        <dbReference type="ARBA" id="ARBA00022679"/>
    </source>
</evidence>
<comment type="function">
    <text evidence="10">Cell wall formation. Catalyzes the transfer of a GlcNAc subunit on undecaprenyl-pyrophosphoryl-MurNAc-pentapeptide (lipid intermediate I) to form undecaprenyl-pyrophosphoryl-MurNAc-(pentapeptide)GlcNAc (lipid intermediate II).</text>
</comment>
<evidence type="ECO:0000256" key="5">
    <source>
        <dbReference type="ARBA" id="ARBA00022960"/>
    </source>
</evidence>
<protein>
    <recommendedName>
        <fullName evidence="10">UDP-N-acetylglucosamine--N-acetylmuramyl-(pentapeptide) pyrophosphoryl-undecaprenol N-acetylglucosamine transferase</fullName>
        <ecNumber evidence="10">2.4.1.227</ecNumber>
    </recommendedName>
    <alternativeName>
        <fullName evidence="10">Undecaprenyl-PP-MurNAc-pentapeptide-UDPGlcNAc GlcNAc transferase</fullName>
    </alternativeName>
</protein>
<keyword evidence="7 10" id="KW-0472">Membrane</keyword>
<dbReference type="Proteomes" id="UP001253545">
    <property type="component" value="Unassembled WGS sequence"/>
</dbReference>
<feature type="binding site" evidence="10">
    <location>
        <position position="300"/>
    </location>
    <ligand>
        <name>UDP-N-acetyl-alpha-D-glucosamine</name>
        <dbReference type="ChEBI" id="CHEBI:57705"/>
    </ligand>
</feature>
<evidence type="ECO:0000256" key="7">
    <source>
        <dbReference type="ARBA" id="ARBA00023136"/>
    </source>
</evidence>
<proteinExistence type="inferred from homology"/>
<name>A0ABU2ZMB6_9ALTE</name>
<feature type="domain" description="Glycosyltransferase family 28 N-terminal" evidence="11">
    <location>
        <begin position="10"/>
        <end position="146"/>
    </location>
</feature>
<evidence type="ECO:0000313" key="13">
    <source>
        <dbReference type="EMBL" id="MDT0593499.1"/>
    </source>
</evidence>
<dbReference type="InterPro" id="IPR004276">
    <property type="entry name" value="GlycoTrans_28_N"/>
</dbReference>
<keyword evidence="2 10" id="KW-0132">Cell division</keyword>
<evidence type="ECO:0000256" key="1">
    <source>
        <dbReference type="ARBA" id="ARBA00022475"/>
    </source>
</evidence>
<dbReference type="Pfam" id="PF04101">
    <property type="entry name" value="Glyco_tran_28_C"/>
    <property type="match status" value="1"/>
</dbReference>
<dbReference type="SUPFAM" id="SSF53756">
    <property type="entry name" value="UDP-Glycosyltransferase/glycogen phosphorylase"/>
    <property type="match status" value="1"/>
</dbReference>
<reference evidence="13 14" key="1">
    <citation type="submission" date="2023-09" db="EMBL/GenBank/DDBJ databases">
        <authorList>
            <person name="Rey-Velasco X."/>
        </authorList>
    </citation>
    <scope>NUCLEOTIDE SEQUENCE [LARGE SCALE GENOMIC DNA]</scope>
    <source>
        <strain evidence="13 14">P117</strain>
    </source>
</reference>
<comment type="catalytic activity">
    <reaction evidence="10">
        <text>di-trans,octa-cis-undecaprenyl diphospho-N-acetyl-alpha-D-muramoyl-L-alanyl-D-glutamyl-meso-2,6-diaminopimeloyl-D-alanyl-D-alanine + UDP-N-acetyl-alpha-D-glucosamine = di-trans,octa-cis-undecaprenyl diphospho-[N-acetyl-alpha-D-glucosaminyl-(1-&gt;4)]-N-acetyl-alpha-D-muramoyl-L-alanyl-D-glutamyl-meso-2,6-diaminopimeloyl-D-alanyl-D-alanine + UDP + H(+)</text>
        <dbReference type="Rhea" id="RHEA:31227"/>
        <dbReference type="ChEBI" id="CHEBI:15378"/>
        <dbReference type="ChEBI" id="CHEBI:57705"/>
        <dbReference type="ChEBI" id="CHEBI:58223"/>
        <dbReference type="ChEBI" id="CHEBI:61387"/>
        <dbReference type="ChEBI" id="CHEBI:61388"/>
        <dbReference type="EC" id="2.4.1.227"/>
    </reaction>
</comment>
<keyword evidence="8 10" id="KW-0131">Cell cycle</keyword>
<dbReference type="RefSeq" id="WP_311367010.1">
    <property type="nucleotide sequence ID" value="NZ_JAVRHX010000001.1"/>
</dbReference>
<dbReference type="EC" id="2.4.1.227" evidence="10"/>
<gene>
    <name evidence="10 13" type="primary">murG</name>
    <name evidence="13" type="ORF">RM552_01410</name>
</gene>
<keyword evidence="4 10" id="KW-0808">Transferase</keyword>
<dbReference type="NCBIfam" id="TIGR01133">
    <property type="entry name" value="murG"/>
    <property type="match status" value="1"/>
</dbReference>
<comment type="pathway">
    <text evidence="10">Cell wall biogenesis; peptidoglycan biosynthesis.</text>
</comment>
<keyword evidence="3 10" id="KW-0328">Glycosyltransferase</keyword>
<evidence type="ECO:0000256" key="8">
    <source>
        <dbReference type="ARBA" id="ARBA00023306"/>
    </source>
</evidence>
<feature type="binding site" evidence="10">
    <location>
        <position position="128"/>
    </location>
    <ligand>
        <name>UDP-N-acetyl-alpha-D-glucosamine</name>
        <dbReference type="ChEBI" id="CHEBI:57705"/>
    </ligand>
</feature>
<dbReference type="PANTHER" id="PTHR21015:SF22">
    <property type="entry name" value="GLYCOSYLTRANSFERASE"/>
    <property type="match status" value="1"/>
</dbReference>
<keyword evidence="5 10" id="KW-0133">Cell shape</keyword>
<feature type="domain" description="Glycosyl transferase family 28 C-terminal" evidence="12">
    <location>
        <begin position="196"/>
        <end position="346"/>
    </location>
</feature>
<keyword evidence="6 10" id="KW-0573">Peptidoglycan synthesis</keyword>
<keyword evidence="14" id="KW-1185">Reference proteome</keyword>
<evidence type="ECO:0000256" key="3">
    <source>
        <dbReference type="ARBA" id="ARBA00022676"/>
    </source>
</evidence>
<sequence>MDKIFTKKLVIMAGGTGGHVFPGLAVAQVLINKGWKLDWIGTADRMEADIVPANNIPIHFIKIAGIRGKGLARKVFAPFHLIKAFFQARKILQALAPDAVLGMGGYASGPGGLAAWSLNIPLVVHEQNAVFGLTNKLLAKFAKRVLTGFSFDDSSKHNSIFVGNPIRANFAEIPAMESKPLDKIRLSEKNDLRVNILIIGGSLGALALNQIVPRCLLGLSEHYAVSIHHQSGKNKLEQVNQAYANAPNVKTSEFIDDMPAAFAWSDIVICRAGALTVAEVAASGRAAIFVPLPIAVDDHQTKNAQSLSKQGAAIIIPQDKLTEVLPRHLTSLLEDENLRLDMASKAKKCLPLNASNIVVEHIEQAAQLDAIASQVISSKGD</sequence>
<feature type="binding site" evidence="10">
    <location>
        <position position="167"/>
    </location>
    <ligand>
        <name>UDP-N-acetyl-alpha-D-glucosamine</name>
        <dbReference type="ChEBI" id="CHEBI:57705"/>
    </ligand>
</feature>
<keyword evidence="9 10" id="KW-0961">Cell wall biogenesis/degradation</keyword>
<dbReference type="PANTHER" id="PTHR21015">
    <property type="entry name" value="UDP-N-ACETYLGLUCOSAMINE--N-ACETYLMURAMYL-(PENTAPEPTIDE) PYROPHOSPHORYL-UNDECAPRENOL N-ACETYLGLUCOSAMINE TRANSFERASE 1"/>
    <property type="match status" value="1"/>
</dbReference>
<comment type="similarity">
    <text evidence="10">Belongs to the glycosyltransferase 28 family. MurG subfamily.</text>
</comment>
<feature type="binding site" evidence="10">
    <location>
        <begin position="16"/>
        <end position="18"/>
    </location>
    <ligand>
        <name>UDP-N-acetyl-alpha-D-glucosamine</name>
        <dbReference type="ChEBI" id="CHEBI:57705"/>
    </ligand>
</feature>
<comment type="caution">
    <text evidence="13">The sequence shown here is derived from an EMBL/GenBank/DDBJ whole genome shotgun (WGS) entry which is preliminary data.</text>
</comment>
<evidence type="ECO:0000256" key="9">
    <source>
        <dbReference type="ARBA" id="ARBA00023316"/>
    </source>
</evidence>
<feature type="binding site" evidence="10">
    <location>
        <begin position="274"/>
        <end position="279"/>
    </location>
    <ligand>
        <name>UDP-N-acetyl-alpha-D-glucosamine</name>
        <dbReference type="ChEBI" id="CHEBI:57705"/>
    </ligand>
</feature>
<accession>A0ABU2ZMB6</accession>
<comment type="subcellular location">
    <subcellularLocation>
        <location evidence="10">Cell membrane</location>
        <topology evidence="10">Peripheral membrane protein</topology>
        <orientation evidence="10">Cytoplasmic side</orientation>
    </subcellularLocation>
</comment>
<dbReference type="GO" id="GO:0016757">
    <property type="term" value="F:glycosyltransferase activity"/>
    <property type="evidence" value="ECO:0007669"/>
    <property type="project" value="UniProtKB-KW"/>
</dbReference>
<dbReference type="CDD" id="cd03785">
    <property type="entry name" value="GT28_MurG"/>
    <property type="match status" value="1"/>
</dbReference>
<evidence type="ECO:0000313" key="14">
    <source>
        <dbReference type="Proteomes" id="UP001253545"/>
    </source>
</evidence>
<dbReference type="InterPro" id="IPR006009">
    <property type="entry name" value="GlcNAc_MurG"/>
</dbReference>
<feature type="binding site" evidence="10">
    <location>
        <position position="255"/>
    </location>
    <ligand>
        <name>UDP-N-acetyl-alpha-D-glucosamine</name>
        <dbReference type="ChEBI" id="CHEBI:57705"/>
    </ligand>
</feature>
<dbReference type="Gene3D" id="3.40.50.2000">
    <property type="entry name" value="Glycogen Phosphorylase B"/>
    <property type="match status" value="2"/>
</dbReference>
<evidence type="ECO:0000259" key="11">
    <source>
        <dbReference type="Pfam" id="PF03033"/>
    </source>
</evidence>